<reference evidence="4 5" key="1">
    <citation type="submission" date="2013-12" db="EMBL/GenBank/DDBJ databases">
        <title>Draft genome of the parsitic nematode Ancylostoma duodenale.</title>
        <authorList>
            <person name="Mitreva M."/>
        </authorList>
    </citation>
    <scope>NUCLEOTIDE SEQUENCE [LARGE SCALE GENOMIC DNA]</scope>
    <source>
        <strain evidence="4 5">Zhejiang</strain>
    </source>
</reference>
<evidence type="ECO:0000259" key="3">
    <source>
        <dbReference type="PROSITE" id="PS50097"/>
    </source>
</evidence>
<dbReference type="Gene3D" id="1.25.40.420">
    <property type="match status" value="1"/>
</dbReference>
<accession>A0A0C2BJY9</accession>
<dbReference type="AlphaFoldDB" id="A0A0C2BJY9"/>
<dbReference type="InterPro" id="IPR011705">
    <property type="entry name" value="BACK"/>
</dbReference>
<evidence type="ECO:0000313" key="4">
    <source>
        <dbReference type="EMBL" id="KIH44098.1"/>
    </source>
</evidence>
<dbReference type="Pfam" id="PF00651">
    <property type="entry name" value="BTB"/>
    <property type="match status" value="1"/>
</dbReference>
<keyword evidence="2" id="KW-0677">Repeat</keyword>
<dbReference type="InterPro" id="IPR000210">
    <property type="entry name" value="BTB/POZ_dom"/>
</dbReference>
<organism evidence="4 5">
    <name type="scientific">Ancylostoma duodenale</name>
    <dbReference type="NCBI Taxonomy" id="51022"/>
    <lineage>
        <taxon>Eukaryota</taxon>
        <taxon>Metazoa</taxon>
        <taxon>Ecdysozoa</taxon>
        <taxon>Nematoda</taxon>
        <taxon>Chromadorea</taxon>
        <taxon>Rhabditida</taxon>
        <taxon>Rhabditina</taxon>
        <taxon>Rhabditomorpha</taxon>
        <taxon>Strongyloidea</taxon>
        <taxon>Ancylostomatidae</taxon>
        <taxon>Ancylostomatinae</taxon>
        <taxon>Ancylostoma</taxon>
    </lineage>
</organism>
<evidence type="ECO:0000256" key="2">
    <source>
        <dbReference type="ARBA" id="ARBA00022737"/>
    </source>
</evidence>
<feature type="non-terminal residue" evidence="4">
    <location>
        <position position="1"/>
    </location>
</feature>
<evidence type="ECO:0000256" key="1">
    <source>
        <dbReference type="ARBA" id="ARBA00022441"/>
    </source>
</evidence>
<dbReference type="Proteomes" id="UP000054047">
    <property type="component" value="Unassembled WGS sequence"/>
</dbReference>
<name>A0A0C2BJY9_9BILA</name>
<keyword evidence="5" id="KW-1185">Reference proteome</keyword>
<dbReference type="SMART" id="SM00875">
    <property type="entry name" value="BACK"/>
    <property type="match status" value="1"/>
</dbReference>
<dbReference type="Pfam" id="PF07707">
    <property type="entry name" value="BACK"/>
    <property type="match status" value="1"/>
</dbReference>
<dbReference type="EMBL" id="KN780315">
    <property type="protein sequence ID" value="KIH44098.1"/>
    <property type="molecule type" value="Genomic_DNA"/>
</dbReference>
<dbReference type="OrthoDB" id="5856479at2759"/>
<keyword evidence="1" id="KW-0880">Kelch repeat</keyword>
<dbReference type="InterPro" id="IPR011333">
    <property type="entry name" value="SKP1/BTB/POZ_sf"/>
</dbReference>
<protein>
    <submittedName>
        <fullName evidence="4">BTB/POZ domain protein</fullName>
    </submittedName>
</protein>
<dbReference type="PANTHER" id="PTHR24412:SF441">
    <property type="entry name" value="KELCH-LIKE PROTEIN 28"/>
    <property type="match status" value="1"/>
</dbReference>
<dbReference type="SMART" id="SM00225">
    <property type="entry name" value="BTB"/>
    <property type="match status" value="1"/>
</dbReference>
<gene>
    <name evidence="4" type="ORF">ANCDUO_25888</name>
</gene>
<feature type="domain" description="BTB" evidence="3">
    <location>
        <begin position="15"/>
        <end position="94"/>
    </location>
</feature>
<evidence type="ECO:0000313" key="5">
    <source>
        <dbReference type="Proteomes" id="UP000054047"/>
    </source>
</evidence>
<sequence length="187" mass="21602">VFESLEQLRSDGHLCDVEFLVENETISAHKIVLAASIPYFKAMFTTDMSEARNHRIRITIICPGFIGNDISDIDHTTLRDLILLMYGHDLTISRTNVQAIMVAANFLQKGIDRAWNPFAQSFLSVRSEGLVELDVEEVVELLSKDELQVETEEQVFRAAMRWIEHSSSRIEQIARYIFFKTLAYYRR</sequence>
<dbReference type="SUPFAM" id="SSF54695">
    <property type="entry name" value="POZ domain"/>
    <property type="match status" value="1"/>
</dbReference>
<dbReference type="Gene3D" id="3.30.710.10">
    <property type="entry name" value="Potassium Channel Kv1.1, Chain A"/>
    <property type="match status" value="1"/>
</dbReference>
<dbReference type="PROSITE" id="PS50097">
    <property type="entry name" value="BTB"/>
    <property type="match status" value="1"/>
</dbReference>
<proteinExistence type="predicted"/>
<dbReference type="PANTHER" id="PTHR24412">
    <property type="entry name" value="KELCH PROTEIN"/>
    <property type="match status" value="1"/>
</dbReference>